<dbReference type="PANTHER" id="PTHR34956:SF2">
    <property type="entry name" value="OS05G0397300 PROTEIN"/>
    <property type="match status" value="1"/>
</dbReference>
<proteinExistence type="predicted"/>
<dbReference type="STRING" id="74649.A0A2P6QX90"/>
<dbReference type="PANTHER" id="PTHR34956">
    <property type="entry name" value="OS05G0397300 PROTEIN"/>
    <property type="match status" value="1"/>
</dbReference>
<keyword evidence="3" id="KW-1185">Reference proteome</keyword>
<protein>
    <submittedName>
        <fullName evidence="2">Uncharacterized protein</fullName>
    </submittedName>
</protein>
<dbReference type="OMA" id="CITEQSK"/>
<gene>
    <name evidence="2" type="ORF">RchiOBHm_Chr4g0417511</name>
</gene>
<feature type="region of interest" description="Disordered" evidence="1">
    <location>
        <begin position="78"/>
        <end position="135"/>
    </location>
</feature>
<feature type="compositionally biased region" description="Polar residues" evidence="1">
    <location>
        <begin position="88"/>
        <end position="102"/>
    </location>
</feature>
<dbReference type="Proteomes" id="UP000238479">
    <property type="component" value="Chromosome 4"/>
</dbReference>
<dbReference type="AlphaFoldDB" id="A0A2P6QX90"/>
<comment type="caution">
    <text evidence="2">The sequence shown here is derived from an EMBL/GenBank/DDBJ whole genome shotgun (WGS) entry which is preliminary data.</text>
</comment>
<evidence type="ECO:0000256" key="1">
    <source>
        <dbReference type="SAM" id="MobiDB-lite"/>
    </source>
</evidence>
<dbReference type="OrthoDB" id="1081388at2759"/>
<accession>A0A2P6QX90</accession>
<evidence type="ECO:0000313" key="3">
    <source>
        <dbReference type="Proteomes" id="UP000238479"/>
    </source>
</evidence>
<evidence type="ECO:0000313" key="2">
    <source>
        <dbReference type="EMBL" id="PRQ38759.1"/>
    </source>
</evidence>
<name>A0A2P6QX90_ROSCH</name>
<dbReference type="Gramene" id="PRQ38759">
    <property type="protein sequence ID" value="PRQ38759"/>
    <property type="gene ID" value="RchiOBHm_Chr4g0417511"/>
</dbReference>
<dbReference type="EMBL" id="PDCK01000042">
    <property type="protein sequence ID" value="PRQ38759.1"/>
    <property type="molecule type" value="Genomic_DNA"/>
</dbReference>
<sequence length="135" mass="15419">MEVAKELEDDLFFADLTKQISLLIMDDDDQDPIATCPSVSLQAFSCAIHPPAQVPAYLHEQSCKRETKGTGVFIPQSTVPRRKHNRQGKYTNAYNNTKPHNRSQADQRNKKMVSQLPSDFAFRPRNGRVEEQQPY</sequence>
<organism evidence="2 3">
    <name type="scientific">Rosa chinensis</name>
    <name type="common">China rose</name>
    <dbReference type="NCBI Taxonomy" id="74649"/>
    <lineage>
        <taxon>Eukaryota</taxon>
        <taxon>Viridiplantae</taxon>
        <taxon>Streptophyta</taxon>
        <taxon>Embryophyta</taxon>
        <taxon>Tracheophyta</taxon>
        <taxon>Spermatophyta</taxon>
        <taxon>Magnoliopsida</taxon>
        <taxon>eudicotyledons</taxon>
        <taxon>Gunneridae</taxon>
        <taxon>Pentapetalae</taxon>
        <taxon>rosids</taxon>
        <taxon>fabids</taxon>
        <taxon>Rosales</taxon>
        <taxon>Rosaceae</taxon>
        <taxon>Rosoideae</taxon>
        <taxon>Rosoideae incertae sedis</taxon>
        <taxon>Rosa</taxon>
    </lineage>
</organism>
<reference evidence="2 3" key="1">
    <citation type="journal article" date="2018" name="Nat. Genet.">
        <title>The Rosa genome provides new insights in the design of modern roses.</title>
        <authorList>
            <person name="Bendahmane M."/>
        </authorList>
    </citation>
    <scope>NUCLEOTIDE SEQUENCE [LARGE SCALE GENOMIC DNA]</scope>
    <source>
        <strain evidence="3">cv. Old Blush</strain>
    </source>
</reference>